<sequence>MTRLRQQRPRYHRIADDLRGQIERGELQAGEQLPTEFELVERYETSRNTVRLALRRLTEEGLIIAGQGRGSFVRRSLTPAVWEWSVLESRARHEPDERGDQWAGTVAESGRQARQEVRVSIRRPPPAARRPKSRSVSGWMPRPR</sequence>
<dbReference type="PANTHER" id="PTHR44846:SF17">
    <property type="entry name" value="GNTR-FAMILY TRANSCRIPTIONAL REGULATOR"/>
    <property type="match status" value="1"/>
</dbReference>
<evidence type="ECO:0000313" key="6">
    <source>
        <dbReference type="EMBL" id="GGQ15761.1"/>
    </source>
</evidence>
<dbReference type="AlphaFoldDB" id="A0A918ELK0"/>
<evidence type="ECO:0000256" key="1">
    <source>
        <dbReference type="ARBA" id="ARBA00023015"/>
    </source>
</evidence>
<protein>
    <recommendedName>
        <fullName evidence="5">HTH gntR-type domain-containing protein</fullName>
    </recommendedName>
</protein>
<name>A0A918ELK0_9ACTN</name>
<evidence type="ECO:0000313" key="7">
    <source>
        <dbReference type="Proteomes" id="UP000654123"/>
    </source>
</evidence>
<dbReference type="GO" id="GO:0003677">
    <property type="term" value="F:DNA binding"/>
    <property type="evidence" value="ECO:0007669"/>
    <property type="project" value="UniProtKB-KW"/>
</dbReference>
<evidence type="ECO:0000259" key="5">
    <source>
        <dbReference type="PROSITE" id="PS50949"/>
    </source>
</evidence>
<dbReference type="PRINTS" id="PR00035">
    <property type="entry name" value="HTHGNTR"/>
</dbReference>
<keyword evidence="3" id="KW-0804">Transcription</keyword>
<dbReference type="Gene3D" id="1.10.10.10">
    <property type="entry name" value="Winged helix-like DNA-binding domain superfamily/Winged helix DNA-binding domain"/>
    <property type="match status" value="1"/>
</dbReference>
<dbReference type="InterPro" id="IPR036388">
    <property type="entry name" value="WH-like_DNA-bd_sf"/>
</dbReference>
<reference evidence="6" key="1">
    <citation type="journal article" date="2014" name="Int. J. Syst. Evol. Microbiol.">
        <title>Complete genome sequence of Corynebacterium casei LMG S-19264T (=DSM 44701T), isolated from a smear-ripened cheese.</title>
        <authorList>
            <consortium name="US DOE Joint Genome Institute (JGI-PGF)"/>
            <person name="Walter F."/>
            <person name="Albersmeier A."/>
            <person name="Kalinowski J."/>
            <person name="Ruckert C."/>
        </authorList>
    </citation>
    <scope>NUCLEOTIDE SEQUENCE</scope>
    <source>
        <strain evidence="6">JCM 4335</strain>
    </source>
</reference>
<feature type="domain" description="HTH gntR-type" evidence="5">
    <location>
        <begin position="8"/>
        <end position="76"/>
    </location>
</feature>
<dbReference type="Pfam" id="PF00392">
    <property type="entry name" value="GntR"/>
    <property type="match status" value="1"/>
</dbReference>
<dbReference type="CDD" id="cd07377">
    <property type="entry name" value="WHTH_GntR"/>
    <property type="match status" value="1"/>
</dbReference>
<dbReference type="EMBL" id="BMSV01000007">
    <property type="protein sequence ID" value="GGQ15761.1"/>
    <property type="molecule type" value="Genomic_DNA"/>
</dbReference>
<keyword evidence="1" id="KW-0805">Transcription regulation</keyword>
<dbReference type="SUPFAM" id="SSF46785">
    <property type="entry name" value="Winged helix' DNA-binding domain"/>
    <property type="match status" value="1"/>
</dbReference>
<reference evidence="6" key="2">
    <citation type="submission" date="2020-09" db="EMBL/GenBank/DDBJ databases">
        <authorList>
            <person name="Sun Q."/>
            <person name="Ohkuma M."/>
        </authorList>
    </citation>
    <scope>NUCLEOTIDE SEQUENCE</scope>
    <source>
        <strain evidence="6">JCM 4335</strain>
    </source>
</reference>
<gene>
    <name evidence="6" type="ORF">GCM10010249_38050</name>
</gene>
<dbReference type="PROSITE" id="PS50949">
    <property type="entry name" value="HTH_GNTR"/>
    <property type="match status" value="1"/>
</dbReference>
<dbReference type="GO" id="GO:0045892">
    <property type="term" value="P:negative regulation of DNA-templated transcription"/>
    <property type="evidence" value="ECO:0007669"/>
    <property type="project" value="TreeGrafter"/>
</dbReference>
<dbReference type="SMART" id="SM00345">
    <property type="entry name" value="HTH_GNTR"/>
    <property type="match status" value="1"/>
</dbReference>
<accession>A0A918ELK0</accession>
<dbReference type="InterPro" id="IPR050679">
    <property type="entry name" value="Bact_HTH_transcr_reg"/>
</dbReference>
<evidence type="ECO:0000256" key="2">
    <source>
        <dbReference type="ARBA" id="ARBA00023125"/>
    </source>
</evidence>
<feature type="compositionally biased region" description="Basic and acidic residues" evidence="4">
    <location>
        <begin position="91"/>
        <end position="100"/>
    </location>
</feature>
<organism evidence="6 7">
    <name type="scientific">Streptomyces roseolilacinus</name>
    <dbReference type="NCBI Taxonomy" id="66904"/>
    <lineage>
        <taxon>Bacteria</taxon>
        <taxon>Bacillati</taxon>
        <taxon>Actinomycetota</taxon>
        <taxon>Actinomycetes</taxon>
        <taxon>Kitasatosporales</taxon>
        <taxon>Streptomycetaceae</taxon>
        <taxon>Streptomyces</taxon>
    </lineage>
</organism>
<proteinExistence type="predicted"/>
<keyword evidence="7" id="KW-1185">Reference proteome</keyword>
<comment type="caution">
    <text evidence="6">The sequence shown here is derived from an EMBL/GenBank/DDBJ whole genome shotgun (WGS) entry which is preliminary data.</text>
</comment>
<evidence type="ECO:0000256" key="3">
    <source>
        <dbReference type="ARBA" id="ARBA00023163"/>
    </source>
</evidence>
<dbReference type="InterPro" id="IPR036390">
    <property type="entry name" value="WH_DNA-bd_sf"/>
</dbReference>
<dbReference type="Proteomes" id="UP000654123">
    <property type="component" value="Unassembled WGS sequence"/>
</dbReference>
<dbReference type="RefSeq" id="WP_189535467.1">
    <property type="nucleotide sequence ID" value="NZ_BMSV01000007.1"/>
</dbReference>
<keyword evidence="2" id="KW-0238">DNA-binding</keyword>
<dbReference type="InterPro" id="IPR000524">
    <property type="entry name" value="Tscrpt_reg_HTH_GntR"/>
</dbReference>
<dbReference type="GO" id="GO:0003700">
    <property type="term" value="F:DNA-binding transcription factor activity"/>
    <property type="evidence" value="ECO:0007669"/>
    <property type="project" value="InterPro"/>
</dbReference>
<dbReference type="PANTHER" id="PTHR44846">
    <property type="entry name" value="MANNOSYL-D-GLYCERATE TRANSPORT/METABOLISM SYSTEM REPRESSOR MNGR-RELATED"/>
    <property type="match status" value="1"/>
</dbReference>
<feature type="region of interest" description="Disordered" evidence="4">
    <location>
        <begin position="91"/>
        <end position="144"/>
    </location>
</feature>
<evidence type="ECO:0000256" key="4">
    <source>
        <dbReference type="SAM" id="MobiDB-lite"/>
    </source>
</evidence>